<dbReference type="OrthoDB" id="5287961at2"/>
<reference evidence="4 5" key="1">
    <citation type="submission" date="2019-02" db="EMBL/GenBank/DDBJ databases">
        <title>Deep-cultivation of Planctomycetes and their phenomic and genomic characterization uncovers novel biology.</title>
        <authorList>
            <person name="Wiegand S."/>
            <person name="Jogler M."/>
            <person name="Boedeker C."/>
            <person name="Pinto D."/>
            <person name="Vollmers J."/>
            <person name="Rivas-Marin E."/>
            <person name="Kohn T."/>
            <person name="Peeters S.H."/>
            <person name="Heuer A."/>
            <person name="Rast P."/>
            <person name="Oberbeckmann S."/>
            <person name="Bunk B."/>
            <person name="Jeske O."/>
            <person name="Meyerdierks A."/>
            <person name="Storesund J.E."/>
            <person name="Kallscheuer N."/>
            <person name="Luecker S."/>
            <person name="Lage O.M."/>
            <person name="Pohl T."/>
            <person name="Merkel B.J."/>
            <person name="Hornburger P."/>
            <person name="Mueller R.-W."/>
            <person name="Bruemmer F."/>
            <person name="Labrenz M."/>
            <person name="Spormann A.M."/>
            <person name="Op Den Camp H."/>
            <person name="Overmann J."/>
            <person name="Amann R."/>
            <person name="Jetten M.S.M."/>
            <person name="Mascher T."/>
            <person name="Medema M.H."/>
            <person name="Devos D.P."/>
            <person name="Kaster A.-K."/>
            <person name="Ovreas L."/>
            <person name="Rohde M."/>
            <person name="Galperin M.Y."/>
            <person name="Jogler C."/>
        </authorList>
    </citation>
    <scope>NUCLEOTIDE SEQUENCE [LARGE SCALE GENOMIC DNA]</scope>
    <source>
        <strain evidence="4 5">Pla100</strain>
    </source>
</reference>
<evidence type="ECO:0000256" key="2">
    <source>
        <dbReference type="SAM" id="SignalP"/>
    </source>
</evidence>
<dbReference type="EMBL" id="SJPM01000009">
    <property type="protein sequence ID" value="TWT93719.1"/>
    <property type="molecule type" value="Genomic_DNA"/>
</dbReference>
<feature type="signal peptide" evidence="2">
    <location>
        <begin position="1"/>
        <end position="24"/>
    </location>
</feature>
<sequence length="1001" mass="111298" precursor="true">MRTASSRFVLSVILPAVCSSLALAIILTSTGCRPSSTPQTPAKETSRTNHWNLAERAIRMGDWATAESRLREVVIEDPQNYDALERLGDLASRRGRCEDAIGFYREIVDQGDHFRPELIDKLCRHLMIAGKPFEVVDLQQECLIRHPQLVQQRSSLAGLASMLGLERVAVEHLKWLVMHQQGHPEGLTVLSHPEFVQPDQELCEEVLRRCPEDQRAQYGLAKLDAMKWNWRQVASRLETVVEQHDQFVPAYCLYGRALLELNDIEAFERWQKRPPAGADTSPDFWMIAGMWADRGDDSLLAARAFLKSIRLGNESHSDTLRQLAHSLSKLQRDAEAKLVYQRIGKLTQLHDATKTLFERSGQSQSAATEVAKVMHDLGRIWEAEAWARLALTLPQDRSLELQKQYLAIRSKIRTDTPWRLPGSSVGDFVRLADIAGITWESTKHEVSQSVEQDEIACYVLEDHASRLGLHHSTAPSLSDRDMHWVYRSLGGGAATIDFDLDGWPDLALAVQTGHPFQEDSNSDQIYRNQDGYFDEVASMAGFDCQHFSHGMTTGDYNSDGFPDLFVSTIGVNQLFRNNGDGTFTNVTDQVGLSGQFWTCSSAIADINGDSIADLFEVNYCGGSQFHMHPCRDRTTGDVSHCTPLDFPSQTDRVWVGRGDGSFMDATDDWMKSDQPGRGLGLVVGQLDNRPGIDVYVANDMTANHLWSSDHSGSVFELDEVGTLCGVAVSGQSLSQASMGIAAADADDDGDLDLFVTHFSDEHNTFYERSPNGYWSDRSHRVGLAAPSMKWLGFGTQFVDLDNDGSHELIVANGHISDLGRDDVPYRMPAQLFYRGGDHQWREMSRDMLGDYFRQGHLGRSLITLDANRDGLIDVLVTQLSEETALLINQTGRPVDKPSATINLMLQGTGSHRDAVGAEIMTTVDGKNVYRQLTAGDGYMGTNQKRISIGGFSVGSTAHDVTIRWPSGQVNRYHGLDPGKDYLVVEGTPQPYPYSTPSTSLR</sequence>
<feature type="chain" id="PRO_5023008842" evidence="2">
    <location>
        <begin position="25"/>
        <end position="1001"/>
    </location>
</feature>
<dbReference type="InterPro" id="IPR027039">
    <property type="entry name" value="Crtac1"/>
</dbReference>
<dbReference type="Pfam" id="PF07593">
    <property type="entry name" value="UnbV_ASPIC"/>
    <property type="match status" value="1"/>
</dbReference>
<dbReference type="Proteomes" id="UP000316213">
    <property type="component" value="Unassembled WGS sequence"/>
</dbReference>
<comment type="caution">
    <text evidence="4">The sequence shown here is derived from an EMBL/GenBank/DDBJ whole genome shotgun (WGS) entry which is preliminary data.</text>
</comment>
<gene>
    <name evidence="4" type="ORF">Pla100_42370</name>
</gene>
<dbReference type="PANTHER" id="PTHR16026:SF0">
    <property type="entry name" value="CARTILAGE ACIDIC PROTEIN 1"/>
    <property type="match status" value="1"/>
</dbReference>
<dbReference type="InterPro" id="IPR011519">
    <property type="entry name" value="UnbV_ASPIC"/>
</dbReference>
<dbReference type="Pfam" id="PF13432">
    <property type="entry name" value="TPR_16"/>
    <property type="match status" value="1"/>
</dbReference>
<proteinExistence type="predicted"/>
<feature type="domain" description="ASPIC/UnbV" evidence="3">
    <location>
        <begin position="914"/>
        <end position="981"/>
    </location>
</feature>
<evidence type="ECO:0000313" key="4">
    <source>
        <dbReference type="EMBL" id="TWT93719.1"/>
    </source>
</evidence>
<dbReference type="InterPro" id="IPR028994">
    <property type="entry name" value="Integrin_alpha_N"/>
</dbReference>
<evidence type="ECO:0000256" key="1">
    <source>
        <dbReference type="ARBA" id="ARBA00022729"/>
    </source>
</evidence>
<dbReference type="InterPro" id="IPR013517">
    <property type="entry name" value="FG-GAP"/>
</dbReference>
<name>A0A5C6A2D3_9BACT</name>
<keyword evidence="1 2" id="KW-0732">Signal</keyword>
<dbReference type="SUPFAM" id="SSF69318">
    <property type="entry name" value="Integrin alpha N-terminal domain"/>
    <property type="match status" value="1"/>
</dbReference>
<dbReference type="Gene3D" id="2.130.10.130">
    <property type="entry name" value="Integrin alpha, N-terminal"/>
    <property type="match status" value="2"/>
</dbReference>
<protein>
    <submittedName>
        <fullName evidence="4">Tetratricopeptide repeat protein</fullName>
    </submittedName>
</protein>
<evidence type="ECO:0000259" key="3">
    <source>
        <dbReference type="Pfam" id="PF07593"/>
    </source>
</evidence>
<dbReference type="SUPFAM" id="SSF48452">
    <property type="entry name" value="TPR-like"/>
    <property type="match status" value="1"/>
</dbReference>
<dbReference type="PANTHER" id="PTHR16026">
    <property type="entry name" value="CARTILAGE ACIDIC PROTEIN 1"/>
    <property type="match status" value="1"/>
</dbReference>
<dbReference type="AlphaFoldDB" id="A0A5C6A2D3"/>
<dbReference type="Pfam" id="PF13517">
    <property type="entry name" value="FG-GAP_3"/>
    <property type="match status" value="2"/>
</dbReference>
<dbReference type="RefSeq" id="WP_146579556.1">
    <property type="nucleotide sequence ID" value="NZ_SJPM01000009.1"/>
</dbReference>
<dbReference type="Gene3D" id="1.25.40.10">
    <property type="entry name" value="Tetratricopeptide repeat domain"/>
    <property type="match status" value="2"/>
</dbReference>
<dbReference type="PROSITE" id="PS51257">
    <property type="entry name" value="PROKAR_LIPOPROTEIN"/>
    <property type="match status" value="1"/>
</dbReference>
<dbReference type="InterPro" id="IPR011990">
    <property type="entry name" value="TPR-like_helical_dom_sf"/>
</dbReference>
<accession>A0A5C6A2D3</accession>
<keyword evidence="5" id="KW-1185">Reference proteome</keyword>
<organism evidence="4 5">
    <name type="scientific">Neorhodopirellula pilleata</name>
    <dbReference type="NCBI Taxonomy" id="2714738"/>
    <lineage>
        <taxon>Bacteria</taxon>
        <taxon>Pseudomonadati</taxon>
        <taxon>Planctomycetota</taxon>
        <taxon>Planctomycetia</taxon>
        <taxon>Pirellulales</taxon>
        <taxon>Pirellulaceae</taxon>
        <taxon>Neorhodopirellula</taxon>
    </lineage>
</organism>
<evidence type="ECO:0000313" key="5">
    <source>
        <dbReference type="Proteomes" id="UP000316213"/>
    </source>
</evidence>